<sequence>MRLSSRFVLIGLLLCELAAAEAPSASRVDVMHWWVSAGERNSINAMRQHIEHQGLVWHEEAVAGSGTNRFSDELRQRVADGKPPMAAQAIGYDIQDWARQGQLVMLDDIAREQQWDEVIPFAIQHLSKYQDHWVATPVNAHSTNWLWVNHAQLTRLGLKQPDTWPDLIAMLDSAKAAGLIPISIGHEAWEHTLLFESVAAGAGGVEFYRRTFVELAPNAQDIEMLQLIFERMSQLRNYLDTGFSERSWNQATDLARSGEALMQVQGTWVNGEFSAHGLVPGQDYDCFRFPDTQGMMLLNSDQFILFKDYPAEPETRDMFVSTLISIDLQRDLNIAGGAAPARVDVPRDQFNACGQQAINDMRADNMRRTIMGSIAMGNAHPAPVKNALYQVITDHLMGRISNTQAVTRVESIITAAPRP</sequence>
<proteinExistence type="inferred from homology"/>
<dbReference type="EMBL" id="JH603170">
    <property type="protein sequence ID" value="EIC20793.1"/>
    <property type="molecule type" value="Genomic_DNA"/>
</dbReference>
<comment type="similarity">
    <text evidence="2">Belongs to the bacterial solute-binding protein 1 family.</text>
</comment>
<dbReference type="SUPFAM" id="SSF53850">
    <property type="entry name" value="Periplasmic binding protein-like II"/>
    <property type="match status" value="1"/>
</dbReference>
<comment type="function">
    <text evidence="5">Part of a binding-protein-dependent transport system for a sugar.</text>
</comment>
<gene>
    <name evidence="8" type="ORF">Thi970DRAFT_04454</name>
</gene>
<feature type="chain" id="PRO_5003618383" description="Probable sugar-binding periplasmic protein" evidence="7">
    <location>
        <begin position="21"/>
        <end position="419"/>
    </location>
</feature>
<dbReference type="GO" id="GO:0042597">
    <property type="term" value="C:periplasmic space"/>
    <property type="evidence" value="ECO:0007669"/>
    <property type="project" value="UniProtKB-SubCell"/>
</dbReference>
<evidence type="ECO:0000313" key="8">
    <source>
        <dbReference type="EMBL" id="EIC20793.1"/>
    </source>
</evidence>
<dbReference type="PANTHER" id="PTHR43649">
    <property type="entry name" value="ARABINOSE-BINDING PROTEIN-RELATED"/>
    <property type="match status" value="1"/>
</dbReference>
<evidence type="ECO:0000256" key="1">
    <source>
        <dbReference type="ARBA" id="ARBA00004418"/>
    </source>
</evidence>
<evidence type="ECO:0000256" key="7">
    <source>
        <dbReference type="SAM" id="SignalP"/>
    </source>
</evidence>
<dbReference type="eggNOG" id="COG1653">
    <property type="taxonomic scope" value="Bacteria"/>
</dbReference>
<organism evidence="8 9">
    <name type="scientific">Thiorhodovibrio frisius</name>
    <dbReference type="NCBI Taxonomy" id="631362"/>
    <lineage>
        <taxon>Bacteria</taxon>
        <taxon>Pseudomonadati</taxon>
        <taxon>Pseudomonadota</taxon>
        <taxon>Gammaproteobacteria</taxon>
        <taxon>Chromatiales</taxon>
        <taxon>Chromatiaceae</taxon>
        <taxon>Thiorhodovibrio</taxon>
    </lineage>
</organism>
<keyword evidence="9" id="KW-1185">Reference proteome</keyword>
<dbReference type="InterPro" id="IPR006059">
    <property type="entry name" value="SBP"/>
</dbReference>
<evidence type="ECO:0000313" key="9">
    <source>
        <dbReference type="Proteomes" id="UP000002964"/>
    </source>
</evidence>
<dbReference type="HOGENOM" id="CLU_105748_0_0_6"/>
<reference evidence="9" key="1">
    <citation type="submission" date="2011-06" db="EMBL/GenBank/DDBJ databases">
        <authorList>
            <consortium name="US DOE Joint Genome Institute (JGI-PGF)"/>
            <person name="Lucas S."/>
            <person name="Han J."/>
            <person name="Lapidus A."/>
            <person name="Cheng J.-F."/>
            <person name="Goodwin L."/>
            <person name="Pitluck S."/>
            <person name="Peters L."/>
            <person name="Land M.L."/>
            <person name="Hauser L."/>
            <person name="Vogl K."/>
            <person name="Liu Z."/>
            <person name="Overmann J."/>
            <person name="Frigaard N.-U."/>
            <person name="Bryant D.A."/>
            <person name="Woyke T.J."/>
        </authorList>
    </citation>
    <scope>NUCLEOTIDE SEQUENCE [LARGE SCALE GENOMIC DNA]</scope>
    <source>
        <strain evidence="9">970</strain>
    </source>
</reference>
<dbReference type="AlphaFoldDB" id="H8Z6S7"/>
<dbReference type="Pfam" id="PF01547">
    <property type="entry name" value="SBP_bac_1"/>
    <property type="match status" value="1"/>
</dbReference>
<keyword evidence="4 7" id="KW-0732">Signal</keyword>
<keyword evidence="3" id="KW-0813">Transport</keyword>
<protein>
    <recommendedName>
        <fullName evidence="6">Probable sugar-binding periplasmic protein</fullName>
    </recommendedName>
</protein>
<dbReference type="PANTHER" id="PTHR43649:SF28">
    <property type="entry name" value="BINDING PROTEIN COMPONENT OF ABC SUGAR TRANSPORTER-RELATED"/>
    <property type="match status" value="1"/>
</dbReference>
<evidence type="ECO:0000256" key="3">
    <source>
        <dbReference type="ARBA" id="ARBA00022448"/>
    </source>
</evidence>
<evidence type="ECO:0000256" key="6">
    <source>
        <dbReference type="ARBA" id="ARBA00049753"/>
    </source>
</evidence>
<comment type="subcellular location">
    <subcellularLocation>
        <location evidence="1">Periplasm</location>
    </subcellularLocation>
</comment>
<evidence type="ECO:0000256" key="5">
    <source>
        <dbReference type="ARBA" id="ARBA00049629"/>
    </source>
</evidence>
<dbReference type="InterPro" id="IPR050490">
    <property type="entry name" value="Bact_solute-bd_prot1"/>
</dbReference>
<evidence type="ECO:0000256" key="4">
    <source>
        <dbReference type="ARBA" id="ARBA00022729"/>
    </source>
</evidence>
<name>H8Z6S7_9GAMM</name>
<dbReference type="STRING" id="631362.Thi970DRAFT_04454"/>
<evidence type="ECO:0000256" key="2">
    <source>
        <dbReference type="ARBA" id="ARBA00008520"/>
    </source>
</evidence>
<reference evidence="8 9" key="2">
    <citation type="submission" date="2011-11" db="EMBL/GenBank/DDBJ databases">
        <authorList>
            <consortium name="US DOE Joint Genome Institute"/>
            <person name="Lucas S."/>
            <person name="Han J."/>
            <person name="Lapidus A."/>
            <person name="Cheng J.-F."/>
            <person name="Goodwin L."/>
            <person name="Pitluck S."/>
            <person name="Peters L."/>
            <person name="Ovchinnikova G."/>
            <person name="Zhang X."/>
            <person name="Detter J.C."/>
            <person name="Han C."/>
            <person name="Tapia R."/>
            <person name="Land M."/>
            <person name="Hauser L."/>
            <person name="Kyrpides N."/>
            <person name="Ivanova N."/>
            <person name="Pagani I."/>
            <person name="Vogl K."/>
            <person name="Liu Z."/>
            <person name="Overmann J."/>
            <person name="Frigaard N.-U."/>
            <person name="Bryant D."/>
            <person name="Woyke T."/>
        </authorList>
    </citation>
    <scope>NUCLEOTIDE SEQUENCE [LARGE SCALE GENOMIC DNA]</scope>
    <source>
        <strain evidence="8 9">970</strain>
    </source>
</reference>
<accession>H8Z6S7</accession>
<keyword evidence="8" id="KW-0762">Sugar transport</keyword>
<feature type="signal peptide" evidence="7">
    <location>
        <begin position="1"/>
        <end position="20"/>
    </location>
</feature>
<dbReference type="Proteomes" id="UP000002964">
    <property type="component" value="Unassembled WGS sequence"/>
</dbReference>
<dbReference type="Gene3D" id="3.40.190.10">
    <property type="entry name" value="Periplasmic binding protein-like II"/>
    <property type="match status" value="2"/>
</dbReference>